<keyword evidence="6" id="KW-0413">Isomerase</keyword>
<proteinExistence type="inferred from homology"/>
<comment type="similarity">
    <text evidence="2 7">Belongs to the phosphohexose mutase family.</text>
</comment>
<dbReference type="Pfam" id="PF02879">
    <property type="entry name" value="PGM_PMM_II"/>
    <property type="match status" value="1"/>
</dbReference>
<evidence type="ECO:0000259" key="8">
    <source>
        <dbReference type="Pfam" id="PF02878"/>
    </source>
</evidence>
<evidence type="ECO:0000259" key="10">
    <source>
        <dbReference type="Pfam" id="PF02880"/>
    </source>
</evidence>
<feature type="domain" description="Alpha-D-phosphohexomutase alpha/beta/alpha" evidence="8">
    <location>
        <begin position="19"/>
        <end position="152"/>
    </location>
</feature>
<name>A0A0D2CYU3_9EURO</name>
<protein>
    <recommendedName>
        <fullName evidence="13">Phosphomannomutase</fullName>
    </recommendedName>
</protein>
<organism evidence="11 12">
    <name type="scientific">Cladophialophora immunda</name>
    <dbReference type="NCBI Taxonomy" id="569365"/>
    <lineage>
        <taxon>Eukaryota</taxon>
        <taxon>Fungi</taxon>
        <taxon>Dikarya</taxon>
        <taxon>Ascomycota</taxon>
        <taxon>Pezizomycotina</taxon>
        <taxon>Eurotiomycetes</taxon>
        <taxon>Chaetothyriomycetidae</taxon>
        <taxon>Chaetothyriales</taxon>
        <taxon>Herpotrichiellaceae</taxon>
        <taxon>Cladophialophora</taxon>
    </lineage>
</organism>
<dbReference type="Pfam" id="PF02878">
    <property type="entry name" value="PGM_PMM_I"/>
    <property type="match status" value="1"/>
</dbReference>
<dbReference type="VEuPathDB" id="FungiDB:PV07_04623"/>
<evidence type="ECO:0000256" key="5">
    <source>
        <dbReference type="ARBA" id="ARBA00022842"/>
    </source>
</evidence>
<evidence type="ECO:0000256" key="2">
    <source>
        <dbReference type="ARBA" id="ARBA00010231"/>
    </source>
</evidence>
<evidence type="ECO:0000256" key="3">
    <source>
        <dbReference type="ARBA" id="ARBA00022553"/>
    </source>
</evidence>
<evidence type="ECO:0000256" key="4">
    <source>
        <dbReference type="ARBA" id="ARBA00022723"/>
    </source>
</evidence>
<keyword evidence="4 7" id="KW-0479">Metal-binding</keyword>
<dbReference type="Pfam" id="PF02880">
    <property type="entry name" value="PGM_PMM_III"/>
    <property type="match status" value="1"/>
</dbReference>
<dbReference type="SUPFAM" id="SSF55957">
    <property type="entry name" value="Phosphoglucomutase, C-terminal domain"/>
    <property type="match status" value="1"/>
</dbReference>
<dbReference type="InterPro" id="IPR016055">
    <property type="entry name" value="A-D-PHexomutase_a/b/a-I/II/III"/>
</dbReference>
<dbReference type="GO" id="GO:0005975">
    <property type="term" value="P:carbohydrate metabolic process"/>
    <property type="evidence" value="ECO:0007669"/>
    <property type="project" value="InterPro"/>
</dbReference>
<dbReference type="RefSeq" id="XP_016248965.1">
    <property type="nucleotide sequence ID" value="XM_016391446.1"/>
</dbReference>
<evidence type="ECO:0000256" key="7">
    <source>
        <dbReference type="RuleBase" id="RU004326"/>
    </source>
</evidence>
<reference evidence="11 12" key="1">
    <citation type="submission" date="2015-01" db="EMBL/GenBank/DDBJ databases">
        <title>The Genome Sequence of Cladophialophora immunda CBS83496.</title>
        <authorList>
            <consortium name="The Broad Institute Genomics Platform"/>
            <person name="Cuomo C."/>
            <person name="de Hoog S."/>
            <person name="Gorbushina A."/>
            <person name="Stielow B."/>
            <person name="Teixiera M."/>
            <person name="Abouelleil A."/>
            <person name="Chapman S.B."/>
            <person name="Priest M."/>
            <person name="Young S.K."/>
            <person name="Wortman J."/>
            <person name="Nusbaum C."/>
            <person name="Birren B."/>
        </authorList>
    </citation>
    <scope>NUCLEOTIDE SEQUENCE [LARGE SCALE GENOMIC DNA]</scope>
    <source>
        <strain evidence="11 12">CBS 83496</strain>
    </source>
</reference>
<dbReference type="Gene3D" id="3.30.310.50">
    <property type="entry name" value="Alpha-D-phosphohexomutase, C-terminal domain"/>
    <property type="match status" value="1"/>
</dbReference>
<dbReference type="STRING" id="569365.A0A0D2CYU3"/>
<evidence type="ECO:0000259" key="9">
    <source>
        <dbReference type="Pfam" id="PF02879"/>
    </source>
</evidence>
<feature type="domain" description="Alpha-D-phosphohexomutase alpha/beta/alpha" evidence="9">
    <location>
        <begin position="198"/>
        <end position="296"/>
    </location>
</feature>
<gene>
    <name evidence="11" type="ORF">PV07_04623</name>
</gene>
<evidence type="ECO:0000313" key="12">
    <source>
        <dbReference type="Proteomes" id="UP000054466"/>
    </source>
</evidence>
<dbReference type="InterPro" id="IPR036900">
    <property type="entry name" value="A-D-PHexomutase_C_sf"/>
</dbReference>
<dbReference type="GO" id="GO:0000287">
    <property type="term" value="F:magnesium ion binding"/>
    <property type="evidence" value="ECO:0007669"/>
    <property type="project" value="InterPro"/>
</dbReference>
<dbReference type="Gene3D" id="3.40.120.10">
    <property type="entry name" value="Alpha-D-Glucose-1,6-Bisphosphate, subunit A, domain 3"/>
    <property type="match status" value="3"/>
</dbReference>
<dbReference type="PANTHER" id="PTHR42946:SF1">
    <property type="entry name" value="PHOSPHOGLUCOMUTASE (ALPHA-D-GLUCOSE-1,6-BISPHOSPHATE-DEPENDENT)"/>
    <property type="match status" value="1"/>
</dbReference>
<evidence type="ECO:0008006" key="13">
    <source>
        <dbReference type="Google" id="ProtNLM"/>
    </source>
</evidence>
<dbReference type="OrthoDB" id="1743979at2759"/>
<sequence length="573" mass="62972">MSSTDTLRTRLSYQPQPLKFGTSGRRGEVIHLTQLEIYTNVVAEIRYLKSLPLSDGGIQAGDDFYYAHDLRPSSTAYVENQRGALCQAVEQALRDSDMLPINLGAIPTPALTYYALKHGKGSIMVTGSHIPFDRNGYKLNTSKGELLKKNELPINEAVKITREELLDQPYTESIFDHQGAFRQVSGDLPLAIPEGKTTYIQRYLDFFKGETLSGMKLLVYQHSAVGRDILVEILQLLGAKVTAAGRSDTFVPIDTEAIDKPQFDTVKSLYDNAGGSFDAVVSTDGDSDRPLIMAPAGDKLRFFGGDLLGMIVAEFLGADSIVVPISTNDAIDRGLLANVTEAKTKIGSPYVIAGMQHSTQNGRSRVCGWEANGGFLTGSDVNRNGKTLAALPTRDAVLPLLCALFAAHQRQITLSELFSTLPQRFSKASLIRKFPRSTSMRIIEKFSPPLPGMQEISFDPDNQNRLLIYDSNRAIMQATKPQAEHLDQMRQRLQSVFSSEAGFGTIARLNYTDGVRMIFSNGDVAHFRPSGNADELRIYAVADKQDRANAIASQGVAEPDGLLRRLERMVQNS</sequence>
<dbReference type="EMBL" id="KN847042">
    <property type="protein sequence ID" value="KIW28749.1"/>
    <property type="molecule type" value="Genomic_DNA"/>
</dbReference>
<dbReference type="SUPFAM" id="SSF53738">
    <property type="entry name" value="Phosphoglucomutase, first 3 domains"/>
    <property type="match status" value="3"/>
</dbReference>
<evidence type="ECO:0000256" key="1">
    <source>
        <dbReference type="ARBA" id="ARBA00001946"/>
    </source>
</evidence>
<accession>A0A0D2CYU3</accession>
<evidence type="ECO:0000256" key="6">
    <source>
        <dbReference type="ARBA" id="ARBA00023235"/>
    </source>
</evidence>
<dbReference type="InterPro" id="IPR005845">
    <property type="entry name" value="A-D-PHexomutase_a/b/a-II"/>
</dbReference>
<keyword evidence="5 7" id="KW-0460">Magnesium</keyword>
<dbReference type="PANTHER" id="PTHR42946">
    <property type="entry name" value="PHOSPHOHEXOSE MUTASE"/>
    <property type="match status" value="1"/>
</dbReference>
<dbReference type="HOGENOM" id="CLU_045514_1_0_1"/>
<dbReference type="InterPro" id="IPR005846">
    <property type="entry name" value="A-D-PHexomutase_a/b/a-III"/>
</dbReference>
<comment type="cofactor">
    <cofactor evidence="1">
        <name>Mg(2+)</name>
        <dbReference type="ChEBI" id="CHEBI:18420"/>
    </cofactor>
</comment>
<dbReference type="GO" id="GO:0004615">
    <property type="term" value="F:phosphomannomutase activity"/>
    <property type="evidence" value="ECO:0007669"/>
    <property type="project" value="TreeGrafter"/>
</dbReference>
<dbReference type="GeneID" id="27343817"/>
<evidence type="ECO:0000313" key="11">
    <source>
        <dbReference type="EMBL" id="KIW28749.1"/>
    </source>
</evidence>
<dbReference type="InterPro" id="IPR016066">
    <property type="entry name" value="A-D-PHexomutase_CS"/>
</dbReference>
<dbReference type="InterPro" id="IPR050060">
    <property type="entry name" value="Phosphoglucosamine_mutase"/>
</dbReference>
<dbReference type="Proteomes" id="UP000054466">
    <property type="component" value="Unassembled WGS sequence"/>
</dbReference>
<dbReference type="PROSITE" id="PS00710">
    <property type="entry name" value="PGM_PMM"/>
    <property type="match status" value="1"/>
</dbReference>
<feature type="domain" description="Alpha-D-phosphohexomutase alpha/beta/alpha" evidence="10">
    <location>
        <begin position="305"/>
        <end position="425"/>
    </location>
</feature>
<keyword evidence="12" id="KW-1185">Reference proteome</keyword>
<dbReference type="InterPro" id="IPR005844">
    <property type="entry name" value="A-D-PHexomutase_a/b/a-I"/>
</dbReference>
<dbReference type="AlphaFoldDB" id="A0A0D2CYU3"/>
<keyword evidence="3" id="KW-0597">Phosphoprotein</keyword>